<keyword evidence="2" id="KW-1185">Reference proteome</keyword>
<organism evidence="1 2">
    <name type="scientific">Aurantimonas aggregata</name>
    <dbReference type="NCBI Taxonomy" id="2047720"/>
    <lineage>
        <taxon>Bacteria</taxon>
        <taxon>Pseudomonadati</taxon>
        <taxon>Pseudomonadota</taxon>
        <taxon>Alphaproteobacteria</taxon>
        <taxon>Hyphomicrobiales</taxon>
        <taxon>Aurantimonadaceae</taxon>
        <taxon>Aurantimonas</taxon>
    </lineage>
</organism>
<comment type="caution">
    <text evidence="1">The sequence shown here is derived from an EMBL/GenBank/DDBJ whole genome shotgun (WGS) entry which is preliminary data.</text>
</comment>
<sequence length="70" mass="7753">MSQTVETTTLTRGDRLLRLSEVKGKVALGSSTIYRRMSAGTFPKPISLGLGTVRWKESEIEAWIAELTVQ</sequence>
<dbReference type="Gene3D" id="1.10.238.160">
    <property type="match status" value="1"/>
</dbReference>
<evidence type="ECO:0000313" key="2">
    <source>
        <dbReference type="Proteomes" id="UP000476332"/>
    </source>
</evidence>
<proteinExistence type="predicted"/>
<dbReference type="EMBL" id="JAAAMJ010000024">
    <property type="protein sequence ID" value="NDV89011.1"/>
    <property type="molecule type" value="Genomic_DNA"/>
</dbReference>
<dbReference type="PANTHER" id="PTHR36154">
    <property type="entry name" value="DNA-BINDING TRANSCRIPTIONAL ACTIVATOR ALPA"/>
    <property type="match status" value="1"/>
</dbReference>
<accession>A0A6L9MMQ9</accession>
<dbReference type="RefSeq" id="WP_163045863.1">
    <property type="nucleotide sequence ID" value="NZ_JAAAMJ010000024.1"/>
</dbReference>
<dbReference type="InterPro" id="IPR010260">
    <property type="entry name" value="AlpA"/>
</dbReference>
<dbReference type="PANTHER" id="PTHR36154:SF1">
    <property type="entry name" value="DNA-BINDING TRANSCRIPTIONAL ACTIVATOR ALPA"/>
    <property type="match status" value="1"/>
</dbReference>
<reference evidence="1 2" key="1">
    <citation type="submission" date="2020-01" db="EMBL/GenBank/DDBJ databases">
        <title>Genomes of bacteria type strains.</title>
        <authorList>
            <person name="Chen J."/>
            <person name="Zhu S."/>
            <person name="Chen J."/>
        </authorList>
    </citation>
    <scope>NUCLEOTIDE SEQUENCE [LARGE SCALE GENOMIC DNA]</scope>
    <source>
        <strain evidence="1 2">KCTC 52919</strain>
    </source>
</reference>
<dbReference type="Proteomes" id="UP000476332">
    <property type="component" value="Unassembled WGS sequence"/>
</dbReference>
<evidence type="ECO:0000313" key="1">
    <source>
        <dbReference type="EMBL" id="NDV89011.1"/>
    </source>
</evidence>
<name>A0A6L9MMQ9_9HYPH</name>
<dbReference type="InterPro" id="IPR052931">
    <property type="entry name" value="Prophage_regulatory_activator"/>
</dbReference>
<gene>
    <name evidence="1" type="ORF">GTW51_20245</name>
</gene>
<protein>
    <submittedName>
        <fullName evidence="1">AlpA family phage regulatory protein</fullName>
    </submittedName>
</protein>
<dbReference type="AlphaFoldDB" id="A0A6L9MMQ9"/>
<dbReference type="Pfam" id="PF05930">
    <property type="entry name" value="Phage_AlpA"/>
    <property type="match status" value="1"/>
</dbReference>